<comment type="similarity">
    <text evidence="2 13">Belongs to the class-I aminoacyl-tRNA synthetase family.</text>
</comment>
<dbReference type="Pfam" id="PF01406">
    <property type="entry name" value="tRNA-synt_1e"/>
    <property type="match status" value="1"/>
</dbReference>
<keyword evidence="10 13" id="KW-0648">Protein biosynthesis</keyword>
<dbReference type="SUPFAM" id="SSF52374">
    <property type="entry name" value="Nucleotidylyl transferase"/>
    <property type="match status" value="1"/>
</dbReference>
<dbReference type="InterPro" id="IPR032678">
    <property type="entry name" value="tRNA-synt_1_cat_dom"/>
</dbReference>
<dbReference type="HAMAP" id="MF_00041">
    <property type="entry name" value="Cys_tRNA_synth"/>
    <property type="match status" value="1"/>
</dbReference>
<dbReference type="AlphaFoldDB" id="A0A0S7BVM2"/>
<dbReference type="STRING" id="1678840.ATC1_131802"/>
<dbReference type="GO" id="GO:0005524">
    <property type="term" value="F:ATP binding"/>
    <property type="evidence" value="ECO:0007669"/>
    <property type="project" value="UniProtKB-UniRule"/>
</dbReference>
<dbReference type="GO" id="GO:0008270">
    <property type="term" value="F:zinc ion binding"/>
    <property type="evidence" value="ECO:0007669"/>
    <property type="project" value="UniProtKB-UniRule"/>
</dbReference>
<dbReference type="Pfam" id="PF09190">
    <property type="entry name" value="DALR_2"/>
    <property type="match status" value="1"/>
</dbReference>
<evidence type="ECO:0000256" key="7">
    <source>
        <dbReference type="ARBA" id="ARBA00022741"/>
    </source>
</evidence>
<evidence type="ECO:0000256" key="13">
    <source>
        <dbReference type="HAMAP-Rule" id="MF_00041"/>
    </source>
</evidence>
<dbReference type="Gene3D" id="1.20.120.1910">
    <property type="entry name" value="Cysteine-tRNA ligase, C-terminal anti-codon recognition domain"/>
    <property type="match status" value="1"/>
</dbReference>
<keyword evidence="8 13" id="KW-0862">Zinc</keyword>
<keyword evidence="6 13" id="KW-0479">Metal-binding</keyword>
<evidence type="ECO:0000256" key="3">
    <source>
        <dbReference type="ARBA" id="ARBA00011245"/>
    </source>
</evidence>
<organism evidence="15">
    <name type="scientific">Flexilinea flocculi</name>
    <dbReference type="NCBI Taxonomy" id="1678840"/>
    <lineage>
        <taxon>Bacteria</taxon>
        <taxon>Bacillati</taxon>
        <taxon>Chloroflexota</taxon>
        <taxon>Anaerolineae</taxon>
        <taxon>Anaerolineales</taxon>
        <taxon>Anaerolineaceae</taxon>
        <taxon>Flexilinea</taxon>
    </lineage>
</organism>
<keyword evidence="16" id="KW-1185">Reference proteome</keyword>
<dbReference type="Proteomes" id="UP000053370">
    <property type="component" value="Unassembled WGS sequence"/>
</dbReference>
<dbReference type="EC" id="6.1.1.16" evidence="13"/>
<dbReference type="OrthoDB" id="9815130at2"/>
<feature type="binding site" evidence="13">
    <location>
        <position position="269"/>
    </location>
    <ligand>
        <name>ATP</name>
        <dbReference type="ChEBI" id="CHEBI:30616"/>
    </ligand>
</feature>
<evidence type="ECO:0000256" key="9">
    <source>
        <dbReference type="ARBA" id="ARBA00022840"/>
    </source>
</evidence>
<evidence type="ECO:0000256" key="1">
    <source>
        <dbReference type="ARBA" id="ARBA00004496"/>
    </source>
</evidence>
<evidence type="ECO:0000256" key="5">
    <source>
        <dbReference type="ARBA" id="ARBA00022598"/>
    </source>
</evidence>
<evidence type="ECO:0000259" key="14">
    <source>
        <dbReference type="SMART" id="SM00840"/>
    </source>
</evidence>
<feature type="binding site" evidence="13">
    <location>
        <position position="209"/>
    </location>
    <ligand>
        <name>Zn(2+)</name>
        <dbReference type="ChEBI" id="CHEBI:29105"/>
    </ligand>
</feature>
<dbReference type="GO" id="GO:0006423">
    <property type="term" value="P:cysteinyl-tRNA aminoacylation"/>
    <property type="evidence" value="ECO:0007669"/>
    <property type="project" value="UniProtKB-UniRule"/>
</dbReference>
<dbReference type="InterPro" id="IPR015803">
    <property type="entry name" value="Cys-tRNA-ligase"/>
</dbReference>
<feature type="binding site" evidence="13">
    <location>
        <position position="238"/>
    </location>
    <ligand>
        <name>Zn(2+)</name>
        <dbReference type="ChEBI" id="CHEBI:29105"/>
    </ligand>
</feature>
<feature type="short sequence motif" description="'HIGH' region" evidence="13">
    <location>
        <begin position="31"/>
        <end position="41"/>
    </location>
</feature>
<dbReference type="FunFam" id="3.40.50.620:FF:000009">
    <property type="entry name" value="Cysteine--tRNA ligase"/>
    <property type="match status" value="1"/>
</dbReference>
<proteinExistence type="inferred from homology"/>
<dbReference type="SUPFAM" id="SSF47323">
    <property type="entry name" value="Anticodon-binding domain of a subclass of class I aminoacyl-tRNA synthetases"/>
    <property type="match status" value="1"/>
</dbReference>
<evidence type="ECO:0000256" key="4">
    <source>
        <dbReference type="ARBA" id="ARBA00022490"/>
    </source>
</evidence>
<comment type="cofactor">
    <cofactor evidence="13">
        <name>Zn(2+)</name>
        <dbReference type="ChEBI" id="CHEBI:29105"/>
    </cofactor>
    <text evidence="13">Binds 1 zinc ion per subunit.</text>
</comment>
<dbReference type="InterPro" id="IPR024909">
    <property type="entry name" value="Cys-tRNA/MSH_ligase"/>
</dbReference>
<dbReference type="SMART" id="SM00840">
    <property type="entry name" value="DALR_2"/>
    <property type="match status" value="1"/>
</dbReference>
<dbReference type="GO" id="GO:0004817">
    <property type="term" value="F:cysteine-tRNA ligase activity"/>
    <property type="evidence" value="ECO:0007669"/>
    <property type="project" value="UniProtKB-UniRule"/>
</dbReference>
<dbReference type="RefSeq" id="WP_062283779.1">
    <property type="nucleotide sequence ID" value="NZ_DF968181.1"/>
</dbReference>
<keyword evidence="4 13" id="KW-0963">Cytoplasm</keyword>
<evidence type="ECO:0000256" key="10">
    <source>
        <dbReference type="ARBA" id="ARBA00022917"/>
    </source>
</evidence>
<dbReference type="PATRIC" id="fig|1678840.3.peg.3334"/>
<feature type="binding site" evidence="13">
    <location>
        <position position="234"/>
    </location>
    <ligand>
        <name>Zn(2+)</name>
        <dbReference type="ChEBI" id="CHEBI:29105"/>
    </ligand>
</feature>
<dbReference type="GO" id="GO:0005829">
    <property type="term" value="C:cytosol"/>
    <property type="evidence" value="ECO:0007669"/>
    <property type="project" value="TreeGrafter"/>
</dbReference>
<evidence type="ECO:0000256" key="6">
    <source>
        <dbReference type="ARBA" id="ARBA00022723"/>
    </source>
</evidence>
<dbReference type="InterPro" id="IPR015273">
    <property type="entry name" value="Cys-tRNA-synt_Ia_DALR"/>
</dbReference>
<comment type="subcellular location">
    <subcellularLocation>
        <location evidence="1 13">Cytoplasm</location>
    </subcellularLocation>
</comment>
<accession>A0A0S7BVM2</accession>
<dbReference type="PRINTS" id="PR00983">
    <property type="entry name" value="TRNASYNTHCYS"/>
</dbReference>
<evidence type="ECO:0000256" key="12">
    <source>
        <dbReference type="ARBA" id="ARBA00047398"/>
    </source>
</evidence>
<keyword evidence="7 13" id="KW-0547">Nucleotide-binding</keyword>
<dbReference type="PANTHER" id="PTHR10890">
    <property type="entry name" value="CYSTEINYL-TRNA SYNTHETASE"/>
    <property type="match status" value="1"/>
</dbReference>
<dbReference type="Pfam" id="PF23493">
    <property type="entry name" value="CysS_C"/>
    <property type="match status" value="1"/>
</dbReference>
<dbReference type="NCBIfam" id="TIGR00435">
    <property type="entry name" value="cysS"/>
    <property type="match status" value="1"/>
</dbReference>
<evidence type="ECO:0000256" key="11">
    <source>
        <dbReference type="ARBA" id="ARBA00023146"/>
    </source>
</evidence>
<dbReference type="InterPro" id="IPR014729">
    <property type="entry name" value="Rossmann-like_a/b/a_fold"/>
</dbReference>
<feature type="binding site" evidence="13">
    <location>
        <position position="29"/>
    </location>
    <ligand>
        <name>Zn(2+)</name>
        <dbReference type="ChEBI" id="CHEBI:29105"/>
    </ligand>
</feature>
<evidence type="ECO:0000313" key="16">
    <source>
        <dbReference type="Proteomes" id="UP000053370"/>
    </source>
</evidence>
<gene>
    <name evidence="13" type="primary">cysS</name>
    <name evidence="15" type="ORF">ATC1_131802</name>
</gene>
<evidence type="ECO:0000313" key="15">
    <source>
        <dbReference type="EMBL" id="GAP41806.1"/>
    </source>
</evidence>
<dbReference type="Gene3D" id="3.40.50.620">
    <property type="entry name" value="HUPs"/>
    <property type="match status" value="1"/>
</dbReference>
<keyword evidence="5 13" id="KW-0436">Ligase</keyword>
<keyword evidence="9 13" id="KW-0067">ATP-binding</keyword>
<comment type="catalytic activity">
    <reaction evidence="12 13">
        <text>tRNA(Cys) + L-cysteine + ATP = L-cysteinyl-tRNA(Cys) + AMP + diphosphate</text>
        <dbReference type="Rhea" id="RHEA:17773"/>
        <dbReference type="Rhea" id="RHEA-COMP:9661"/>
        <dbReference type="Rhea" id="RHEA-COMP:9679"/>
        <dbReference type="ChEBI" id="CHEBI:30616"/>
        <dbReference type="ChEBI" id="CHEBI:33019"/>
        <dbReference type="ChEBI" id="CHEBI:35235"/>
        <dbReference type="ChEBI" id="CHEBI:78442"/>
        <dbReference type="ChEBI" id="CHEBI:78517"/>
        <dbReference type="ChEBI" id="CHEBI:456215"/>
        <dbReference type="EC" id="6.1.1.16"/>
    </reaction>
</comment>
<name>A0A0S7BVM2_9CHLR</name>
<feature type="domain" description="Cysteinyl-tRNA synthetase class Ia DALR" evidence="14">
    <location>
        <begin position="351"/>
        <end position="417"/>
    </location>
</feature>
<sequence length="471" mass="53350">MSIQIYNTLTRTKEPLETIEPGKVRMYVCGPTVYNKAHIGHAMSALVFDIIRRYLEYRGFNVQFAMNFTDVDDKIIRRANEMGMDPFALAEGYIQDFQKNMADLNIKPASFNPRASKEIDQIIAIVQGLIDKGAAYPLEGDVYFRVRNDPNYGKLSGRNLDDMRAGVRKEADDRKEDPMDFALWKSAKPGEPAWDSPWGPGRPGWHIECSAMNYHYFGDSIDIHGGGNDLIFPHHENEIAQSELFTGKPFARYWVHNGMLQLRGEKMSKSIGNIISIDEFLSHHSADSFRYLILNSAYRNPIVFNEDVLLQAEKALDRIRFAFHPAAEGAKGASEDVKQALSQQIAATRNGFESSMDDDFNSAGALGYIFELIRVINYSRDEGATQAELQPAQDLLLELTSVLGLTLDVKSEKQQSAEADPFVQLLVDLRLELRKQKNWGLADQIRNQLSEKGVVLEDTKDGTTWRWDRKN</sequence>
<protein>
    <recommendedName>
        <fullName evidence="13">Cysteine--tRNA ligase</fullName>
        <ecNumber evidence="13">6.1.1.16</ecNumber>
    </recommendedName>
    <alternativeName>
        <fullName evidence="13">Cysteinyl-tRNA synthetase</fullName>
        <shortName evidence="13">CysRS</shortName>
    </alternativeName>
</protein>
<dbReference type="PANTHER" id="PTHR10890:SF3">
    <property type="entry name" value="CYSTEINE--TRNA LIGASE, CYTOPLASMIC"/>
    <property type="match status" value="1"/>
</dbReference>
<evidence type="ECO:0000256" key="8">
    <source>
        <dbReference type="ARBA" id="ARBA00022833"/>
    </source>
</evidence>
<feature type="short sequence motif" description="'KMSKS' region" evidence="13">
    <location>
        <begin position="266"/>
        <end position="270"/>
    </location>
</feature>
<dbReference type="CDD" id="cd00672">
    <property type="entry name" value="CysRS_core"/>
    <property type="match status" value="1"/>
</dbReference>
<dbReference type="InterPro" id="IPR056411">
    <property type="entry name" value="CysS_C"/>
</dbReference>
<evidence type="ECO:0000256" key="2">
    <source>
        <dbReference type="ARBA" id="ARBA00005594"/>
    </source>
</evidence>
<reference evidence="15" key="1">
    <citation type="journal article" date="2015" name="Genome Announc.">
        <title>Draft Genome Sequence of Anaerolineae Strain TC1, a Novel Isolate from a Methanogenic Wastewater Treatment System.</title>
        <authorList>
            <person name="Matsuura N."/>
            <person name="Tourlousse D.M."/>
            <person name="Sun L."/>
            <person name="Toyonaga M."/>
            <person name="Kuroda K."/>
            <person name="Ohashi A."/>
            <person name="Cruz R."/>
            <person name="Yamaguchi T."/>
            <person name="Sekiguchi Y."/>
        </authorList>
    </citation>
    <scope>NUCLEOTIDE SEQUENCE [LARGE SCALE GENOMIC DNA]</scope>
    <source>
        <strain evidence="15">TC1</strain>
    </source>
</reference>
<keyword evidence="11 13" id="KW-0030">Aminoacyl-tRNA synthetase</keyword>
<dbReference type="EMBL" id="DF968181">
    <property type="protein sequence ID" value="GAP41806.1"/>
    <property type="molecule type" value="Genomic_DNA"/>
</dbReference>
<dbReference type="InterPro" id="IPR009080">
    <property type="entry name" value="tRNAsynth_Ia_anticodon-bd"/>
</dbReference>
<comment type="subunit">
    <text evidence="3 13">Monomer.</text>
</comment>